<evidence type="ECO:0000256" key="1">
    <source>
        <dbReference type="ARBA" id="ARBA00022737"/>
    </source>
</evidence>
<keyword evidence="1" id="KW-0677">Repeat</keyword>
<dbReference type="InterPro" id="IPR011990">
    <property type="entry name" value="TPR-like_helical_dom_sf"/>
</dbReference>
<evidence type="ECO:0000313" key="4">
    <source>
        <dbReference type="Proteomes" id="UP001142055"/>
    </source>
</evidence>
<dbReference type="OMA" id="CANCTHT"/>
<reference evidence="3" key="1">
    <citation type="submission" date="2022-12" db="EMBL/GenBank/DDBJ databases">
        <title>Genome assemblies of Blomia tropicalis.</title>
        <authorList>
            <person name="Cui Y."/>
        </authorList>
    </citation>
    <scope>NUCLEOTIDE SEQUENCE</scope>
    <source>
        <tissue evidence="3">Adult mites</tissue>
    </source>
</reference>
<accession>A0A9Q0M7R0</accession>
<comment type="caution">
    <text evidence="3">The sequence shown here is derived from an EMBL/GenBank/DDBJ whole genome shotgun (WGS) entry which is preliminary data.</text>
</comment>
<evidence type="ECO:0000256" key="2">
    <source>
        <dbReference type="PROSITE-ProRule" id="PRU00708"/>
    </source>
</evidence>
<dbReference type="AlphaFoldDB" id="A0A9Q0M7R0"/>
<organism evidence="3 4">
    <name type="scientific">Blomia tropicalis</name>
    <name type="common">Mite</name>
    <dbReference type="NCBI Taxonomy" id="40697"/>
    <lineage>
        <taxon>Eukaryota</taxon>
        <taxon>Metazoa</taxon>
        <taxon>Ecdysozoa</taxon>
        <taxon>Arthropoda</taxon>
        <taxon>Chelicerata</taxon>
        <taxon>Arachnida</taxon>
        <taxon>Acari</taxon>
        <taxon>Acariformes</taxon>
        <taxon>Sarcoptiformes</taxon>
        <taxon>Astigmata</taxon>
        <taxon>Glycyphagoidea</taxon>
        <taxon>Echimyopodidae</taxon>
        <taxon>Blomia</taxon>
    </lineage>
</organism>
<protein>
    <recommendedName>
        <fullName evidence="5">Pentatricopeptide repeat-containing protein</fullName>
    </recommendedName>
</protein>
<feature type="repeat" description="PPR" evidence="2">
    <location>
        <begin position="278"/>
        <end position="312"/>
    </location>
</feature>
<evidence type="ECO:0000313" key="3">
    <source>
        <dbReference type="EMBL" id="KAJ6220108.1"/>
    </source>
</evidence>
<proteinExistence type="predicted"/>
<dbReference type="Gene3D" id="1.25.40.10">
    <property type="entry name" value="Tetratricopeptide repeat domain"/>
    <property type="match status" value="2"/>
</dbReference>
<dbReference type="PROSITE" id="PS51375">
    <property type="entry name" value="PPR"/>
    <property type="match status" value="2"/>
</dbReference>
<gene>
    <name evidence="3" type="ORF">RDWZM_005920</name>
</gene>
<dbReference type="NCBIfam" id="TIGR00756">
    <property type="entry name" value="PPR"/>
    <property type="match status" value="2"/>
</dbReference>
<dbReference type="PANTHER" id="PTHR47936:SF1">
    <property type="entry name" value="PENTATRICOPEPTIDE REPEAT-CONTAINING PROTEIN GUN1, CHLOROPLASTIC"/>
    <property type="match status" value="1"/>
</dbReference>
<name>A0A9Q0M7R0_BLOTA</name>
<dbReference type="Pfam" id="PF13812">
    <property type="entry name" value="PPR_3"/>
    <property type="match status" value="1"/>
</dbReference>
<dbReference type="Proteomes" id="UP001142055">
    <property type="component" value="Chromosome 2"/>
</dbReference>
<evidence type="ECO:0008006" key="5">
    <source>
        <dbReference type="Google" id="ProtNLM"/>
    </source>
</evidence>
<dbReference type="InterPro" id="IPR002885">
    <property type="entry name" value="PPR_rpt"/>
</dbReference>
<feature type="repeat" description="PPR" evidence="2">
    <location>
        <begin position="140"/>
        <end position="174"/>
    </location>
</feature>
<keyword evidence="4" id="KW-1185">Reference proteome</keyword>
<dbReference type="EMBL" id="JAPWDV010000002">
    <property type="protein sequence ID" value="KAJ6220108.1"/>
    <property type="molecule type" value="Genomic_DNA"/>
</dbReference>
<dbReference type="Pfam" id="PF01535">
    <property type="entry name" value="PPR"/>
    <property type="match status" value="1"/>
</dbReference>
<sequence>MAIICQFTYRWKLRLLTYRNVILLRSFCITHHKFAFRKNYNDELIKFNEKETDFTGLDPDKFGNFAEKYNRTRMKYRLKAENEPDDEDGYDKIEIKRGVKKSIDAYIRILNELRREKPPNVAKMLELHRQFVYEDRYIPHHQLYDTLISVCADVGFTQKAIELYKEMKMFKLEPRKPVVTMLINACANCTHTPQYGLEQVAKLRDDLEMNGYQFNGLQYNVLIKAYARLGVQGFTQMMDTHLVRPNLKTITLFIDLMDLKNIVEESRNLLKRYGLKADIYLYNVLIKRLAKKGKYNQCQEVIRSMQSDSIQPDIMTFGALTFTCNEIKYAKRLLNQMAEFGIVANDKILGSLINIACSQRNLEYVLFLLEYIQKEKLSLSKIDVEQIDLLLKHFHAEISNNERRNLPVEKKIKELYEQVQFKFKSMIKNTNIVTDSHPWTQFRSSPIVSKKAKLNSFVSYMERKKDIKLRKEKPTVHDYNDEIDP</sequence>
<dbReference type="PANTHER" id="PTHR47936">
    <property type="entry name" value="PPR_LONG DOMAIN-CONTAINING PROTEIN"/>
    <property type="match status" value="1"/>
</dbReference>